<organism evidence="3 4">
    <name type="scientific">Candidatus Methylobacter favarea</name>
    <dbReference type="NCBI Taxonomy" id="2707345"/>
    <lineage>
        <taxon>Bacteria</taxon>
        <taxon>Pseudomonadati</taxon>
        <taxon>Pseudomonadota</taxon>
        <taxon>Gammaproteobacteria</taxon>
        <taxon>Methylococcales</taxon>
        <taxon>Methylococcaceae</taxon>
        <taxon>Methylobacter</taxon>
    </lineage>
</organism>
<dbReference type="InterPro" id="IPR011010">
    <property type="entry name" value="DNA_brk_join_enz"/>
</dbReference>
<name>A0A8S0WS07_9GAMM</name>
<evidence type="ECO:0000313" key="4">
    <source>
        <dbReference type="Proteomes" id="UP000494216"/>
    </source>
</evidence>
<dbReference type="EMBL" id="CADCXN010000102">
    <property type="protein sequence ID" value="CAA9892401.1"/>
    <property type="molecule type" value="Genomic_DNA"/>
</dbReference>
<dbReference type="PROSITE" id="PS51898">
    <property type="entry name" value="TYR_RECOMBINASE"/>
    <property type="match status" value="1"/>
</dbReference>
<dbReference type="SUPFAM" id="SSF56349">
    <property type="entry name" value="DNA breaking-rejoining enzymes"/>
    <property type="match status" value="1"/>
</dbReference>
<evidence type="ECO:0000259" key="2">
    <source>
        <dbReference type="PROSITE" id="PS51898"/>
    </source>
</evidence>
<dbReference type="Pfam" id="PF00589">
    <property type="entry name" value="Phage_integrase"/>
    <property type="match status" value="1"/>
</dbReference>
<dbReference type="GO" id="GO:0003677">
    <property type="term" value="F:DNA binding"/>
    <property type="evidence" value="ECO:0007669"/>
    <property type="project" value="InterPro"/>
</dbReference>
<accession>A0A8S0WS07</accession>
<dbReference type="Gene3D" id="1.10.443.10">
    <property type="entry name" value="Intergrase catalytic core"/>
    <property type="match status" value="1"/>
</dbReference>
<dbReference type="InterPro" id="IPR002104">
    <property type="entry name" value="Integrase_catalytic"/>
</dbReference>
<keyword evidence="1" id="KW-0233">DNA recombination</keyword>
<proteinExistence type="predicted"/>
<dbReference type="RefSeq" id="WP_174627176.1">
    <property type="nucleotide sequence ID" value="NZ_CADCXN010000102.1"/>
</dbReference>
<sequence length="121" mass="13372">MIVKILYGSGLRITEAVRLGVQDVDFDYKQITVRSGKGDKDRVTTFSATLITLFKKHLDKVKLIHEKDLAGGFGAVYLPYALEKNTRPPLRDGAGNRYFLCACCRLIHSAVLPGGCISISR</sequence>
<dbReference type="InterPro" id="IPR013762">
    <property type="entry name" value="Integrase-like_cat_sf"/>
</dbReference>
<dbReference type="AlphaFoldDB" id="A0A8S0WS07"/>
<evidence type="ECO:0000313" key="3">
    <source>
        <dbReference type="EMBL" id="CAA9892401.1"/>
    </source>
</evidence>
<comment type="caution">
    <text evidence="3">The sequence shown here is derived from an EMBL/GenBank/DDBJ whole genome shotgun (WGS) entry which is preliminary data.</text>
</comment>
<dbReference type="Proteomes" id="UP000494216">
    <property type="component" value="Unassembled WGS sequence"/>
</dbReference>
<feature type="domain" description="Tyr recombinase" evidence="2">
    <location>
        <begin position="1"/>
        <end position="121"/>
    </location>
</feature>
<protein>
    <submittedName>
        <fullName evidence="3">Integron integrase</fullName>
    </submittedName>
</protein>
<reference evidence="3 4" key="1">
    <citation type="submission" date="2020-02" db="EMBL/GenBank/DDBJ databases">
        <authorList>
            <person name="Hogendoorn C."/>
        </authorList>
    </citation>
    <scope>NUCLEOTIDE SEQUENCE [LARGE SCALE GENOMIC DNA]</scope>
    <source>
        <strain evidence="3">METHB21</strain>
    </source>
</reference>
<dbReference type="GO" id="GO:0006310">
    <property type="term" value="P:DNA recombination"/>
    <property type="evidence" value="ECO:0007669"/>
    <property type="project" value="UniProtKB-KW"/>
</dbReference>
<evidence type="ECO:0000256" key="1">
    <source>
        <dbReference type="ARBA" id="ARBA00023172"/>
    </source>
</evidence>
<keyword evidence="4" id="KW-1185">Reference proteome</keyword>
<dbReference type="GO" id="GO:0015074">
    <property type="term" value="P:DNA integration"/>
    <property type="evidence" value="ECO:0007669"/>
    <property type="project" value="InterPro"/>
</dbReference>
<gene>
    <name evidence="3" type="ORF">METHB2_70008</name>
</gene>